<dbReference type="Gene3D" id="3.40.50.2300">
    <property type="match status" value="1"/>
</dbReference>
<dbReference type="InterPro" id="IPR046947">
    <property type="entry name" value="LytR-like"/>
</dbReference>
<evidence type="ECO:0000313" key="4">
    <source>
        <dbReference type="EMBL" id="GCD77032.1"/>
    </source>
</evidence>
<proteinExistence type="predicted"/>
<dbReference type="PROSITE" id="PS50110">
    <property type="entry name" value="RESPONSE_REGULATORY"/>
    <property type="match status" value="1"/>
</dbReference>
<evidence type="ECO:0000259" key="3">
    <source>
        <dbReference type="PROSITE" id="PS50930"/>
    </source>
</evidence>
<keyword evidence="1" id="KW-0597">Phosphoprotein</keyword>
<reference evidence="4 5" key="1">
    <citation type="submission" date="2018-11" db="EMBL/GenBank/DDBJ databases">
        <title>Schleiferia aggregans sp. nov., a moderately thermophilic heterotrophic bacterium isolated from microbial mats at a terrestrial hot spring.</title>
        <authorList>
            <person name="Iino T."/>
            <person name="Ohkuma M."/>
            <person name="Haruta S."/>
        </authorList>
    </citation>
    <scope>NUCLEOTIDE SEQUENCE [LARGE SCALE GENOMIC DNA]</scope>
    <source>
        <strain evidence="4 5">LA</strain>
    </source>
</reference>
<keyword evidence="5" id="KW-1185">Reference proteome</keyword>
<dbReference type="InterPro" id="IPR011006">
    <property type="entry name" value="CheY-like_superfamily"/>
</dbReference>
<dbReference type="Pfam" id="PF04397">
    <property type="entry name" value="LytTR"/>
    <property type="match status" value="1"/>
</dbReference>
<dbReference type="InterPro" id="IPR007492">
    <property type="entry name" value="LytTR_DNA-bd_dom"/>
</dbReference>
<sequence>MLKVVLVDDENTIIESLRSKIEMFCPDTVVVGTATNIDDALKVIDSQRPDAILLDIHLNDESGFELVNELQLEFEEYEPAIIFITAYDEYAVKAFKVNAIDYLLKPVNVDELQAALEKVKKVQSKKLQEFTQPLTHTQHVVYQNERIPIYTNDGVEFLNINDILWIETYKAHTLVVKANGEKIESTRPIRFYDAMLQNSKMMRVHKSYICNCEHIKKYLPYSGGFVEMSDGSIISISSRKREMILKRISPYYQ</sequence>
<dbReference type="SMART" id="SM00448">
    <property type="entry name" value="REC"/>
    <property type="match status" value="1"/>
</dbReference>
<organism evidence="4 5">
    <name type="scientific">Thermaurantimonas aggregans</name>
    <dbReference type="NCBI Taxonomy" id="2173829"/>
    <lineage>
        <taxon>Bacteria</taxon>
        <taxon>Pseudomonadati</taxon>
        <taxon>Bacteroidota</taxon>
        <taxon>Flavobacteriia</taxon>
        <taxon>Flavobacteriales</taxon>
        <taxon>Schleiferiaceae</taxon>
        <taxon>Thermaurantimonas</taxon>
    </lineage>
</organism>
<dbReference type="SUPFAM" id="SSF52172">
    <property type="entry name" value="CheY-like"/>
    <property type="match status" value="1"/>
</dbReference>
<dbReference type="EMBL" id="BHZE01000003">
    <property type="protein sequence ID" value="GCD77032.1"/>
    <property type="molecule type" value="Genomic_DNA"/>
</dbReference>
<dbReference type="Pfam" id="PF00072">
    <property type="entry name" value="Response_reg"/>
    <property type="match status" value="1"/>
</dbReference>
<feature type="domain" description="Response regulatory" evidence="2">
    <location>
        <begin position="3"/>
        <end position="120"/>
    </location>
</feature>
<evidence type="ECO:0000313" key="5">
    <source>
        <dbReference type="Proteomes" id="UP000286715"/>
    </source>
</evidence>
<dbReference type="GO" id="GO:0000156">
    <property type="term" value="F:phosphorelay response regulator activity"/>
    <property type="evidence" value="ECO:0007669"/>
    <property type="project" value="InterPro"/>
</dbReference>
<dbReference type="PANTHER" id="PTHR37299:SF1">
    <property type="entry name" value="STAGE 0 SPORULATION PROTEIN A HOMOLOG"/>
    <property type="match status" value="1"/>
</dbReference>
<dbReference type="Proteomes" id="UP000286715">
    <property type="component" value="Unassembled WGS sequence"/>
</dbReference>
<name>A0A401XJ35_9FLAO</name>
<dbReference type="RefSeq" id="WP_124397085.1">
    <property type="nucleotide sequence ID" value="NZ_BHZE01000003.1"/>
</dbReference>
<accession>A0A401XJ35</accession>
<dbReference type="GO" id="GO:0003677">
    <property type="term" value="F:DNA binding"/>
    <property type="evidence" value="ECO:0007669"/>
    <property type="project" value="InterPro"/>
</dbReference>
<dbReference type="SMART" id="SM00850">
    <property type="entry name" value="LytTR"/>
    <property type="match status" value="1"/>
</dbReference>
<dbReference type="PROSITE" id="PS50930">
    <property type="entry name" value="HTH_LYTTR"/>
    <property type="match status" value="1"/>
</dbReference>
<dbReference type="PANTHER" id="PTHR37299">
    <property type="entry name" value="TRANSCRIPTIONAL REGULATOR-RELATED"/>
    <property type="match status" value="1"/>
</dbReference>
<feature type="modified residue" description="4-aspartylphosphate" evidence="1">
    <location>
        <position position="55"/>
    </location>
</feature>
<evidence type="ECO:0000256" key="1">
    <source>
        <dbReference type="PROSITE-ProRule" id="PRU00169"/>
    </source>
</evidence>
<evidence type="ECO:0000259" key="2">
    <source>
        <dbReference type="PROSITE" id="PS50110"/>
    </source>
</evidence>
<dbReference type="AlphaFoldDB" id="A0A401XJ35"/>
<dbReference type="InterPro" id="IPR001789">
    <property type="entry name" value="Sig_transdc_resp-reg_receiver"/>
</dbReference>
<feature type="domain" description="HTH LytTR-type" evidence="3">
    <location>
        <begin position="147"/>
        <end position="250"/>
    </location>
</feature>
<dbReference type="OrthoDB" id="2168082at2"/>
<protein>
    <submittedName>
        <fullName evidence="4">Sensory transduction protein LytT</fullName>
    </submittedName>
</protein>
<gene>
    <name evidence="4" type="primary">lytT</name>
    <name evidence="4" type="ORF">JCM31826_05140</name>
</gene>
<comment type="caution">
    <text evidence="4">The sequence shown here is derived from an EMBL/GenBank/DDBJ whole genome shotgun (WGS) entry which is preliminary data.</text>
</comment>
<dbReference type="Gene3D" id="2.40.50.1020">
    <property type="entry name" value="LytTr DNA-binding domain"/>
    <property type="match status" value="1"/>
</dbReference>